<comment type="caution">
    <text evidence="1">The sequence shown here is derived from an EMBL/GenBank/DDBJ whole genome shotgun (WGS) entry which is preliminary data.</text>
</comment>
<name>A0A645EAZ7_9ZZZZ</name>
<dbReference type="AlphaFoldDB" id="A0A645EAZ7"/>
<accession>A0A645EAZ7</accession>
<reference evidence="1" key="1">
    <citation type="submission" date="2019-08" db="EMBL/GenBank/DDBJ databases">
        <authorList>
            <person name="Kucharzyk K."/>
            <person name="Murdoch R.W."/>
            <person name="Higgins S."/>
            <person name="Loffler F."/>
        </authorList>
    </citation>
    <scope>NUCLEOTIDE SEQUENCE</scope>
</reference>
<proteinExistence type="predicted"/>
<dbReference type="EMBL" id="VSSQ01044653">
    <property type="protein sequence ID" value="MPM98489.1"/>
    <property type="molecule type" value="Genomic_DNA"/>
</dbReference>
<sequence length="176" mass="19160">MLFQILAVAAANTDAHARKIPAAQAGDNGAHAVVRARAAFLADTEGADGQFDVVIQHDEPLHRALIEMQQRLDTIAGEIHIGGRFHQNDPFTLIDPLAIDAAKAPFDDADMQLVGNHIQRLKARVVTRALIEQARVAESGDDKHTFHSNKILIQRQPILARSCKNNNLALTNSGAR</sequence>
<organism evidence="1">
    <name type="scientific">bioreactor metagenome</name>
    <dbReference type="NCBI Taxonomy" id="1076179"/>
    <lineage>
        <taxon>unclassified sequences</taxon>
        <taxon>metagenomes</taxon>
        <taxon>ecological metagenomes</taxon>
    </lineage>
</organism>
<protein>
    <submittedName>
        <fullName evidence="1">Uncharacterized protein</fullName>
    </submittedName>
</protein>
<gene>
    <name evidence="1" type="ORF">SDC9_145677</name>
</gene>
<evidence type="ECO:0000313" key="1">
    <source>
        <dbReference type="EMBL" id="MPM98489.1"/>
    </source>
</evidence>